<reference evidence="1" key="1">
    <citation type="submission" date="2020-10" db="EMBL/GenBank/DDBJ databases">
        <title>High-Quality Genome Resource of Clonostachys rosea strain S41 by Oxford Nanopore Long-Read Sequencing.</title>
        <authorList>
            <person name="Wang H."/>
        </authorList>
    </citation>
    <scope>NUCLEOTIDE SEQUENCE</scope>
    <source>
        <strain evidence="1">S41</strain>
    </source>
</reference>
<dbReference type="AlphaFoldDB" id="A0A8H7N6W0"/>
<dbReference type="EMBL" id="JADCTT010000007">
    <property type="protein sequence ID" value="KAF9750220.1"/>
    <property type="molecule type" value="Genomic_DNA"/>
</dbReference>
<organism evidence="1 2">
    <name type="scientific">Bionectria ochroleuca</name>
    <name type="common">Gliocladium roseum</name>
    <dbReference type="NCBI Taxonomy" id="29856"/>
    <lineage>
        <taxon>Eukaryota</taxon>
        <taxon>Fungi</taxon>
        <taxon>Dikarya</taxon>
        <taxon>Ascomycota</taxon>
        <taxon>Pezizomycotina</taxon>
        <taxon>Sordariomycetes</taxon>
        <taxon>Hypocreomycetidae</taxon>
        <taxon>Hypocreales</taxon>
        <taxon>Bionectriaceae</taxon>
        <taxon>Clonostachys</taxon>
    </lineage>
</organism>
<dbReference type="Proteomes" id="UP000616885">
    <property type="component" value="Unassembled WGS sequence"/>
</dbReference>
<evidence type="ECO:0000313" key="1">
    <source>
        <dbReference type="EMBL" id="KAF9750220.1"/>
    </source>
</evidence>
<sequence>MASGTDTGAIISVNQTSDKAVFYLRPDGAFNCIPTINETGADYNLYDYASTLTYVYLQFFAPLTPSVALSLLKFLTCDI</sequence>
<accession>A0A8H7N6W0</accession>
<name>A0A8H7N6W0_BIOOC</name>
<comment type="caution">
    <text evidence="1">The sequence shown here is derived from an EMBL/GenBank/DDBJ whole genome shotgun (WGS) entry which is preliminary data.</text>
</comment>
<proteinExistence type="predicted"/>
<gene>
    <name evidence="1" type="ORF">IM811_016247</name>
</gene>
<evidence type="ECO:0000313" key="2">
    <source>
        <dbReference type="Proteomes" id="UP000616885"/>
    </source>
</evidence>
<protein>
    <submittedName>
        <fullName evidence="1">Uncharacterized protein</fullName>
    </submittedName>
</protein>